<keyword evidence="4" id="KW-1185">Reference proteome</keyword>
<evidence type="ECO:0000313" key="4">
    <source>
        <dbReference type="Proteomes" id="UP001524547"/>
    </source>
</evidence>
<gene>
    <name evidence="3" type="ORF">NFI88_06425</name>
</gene>
<feature type="region of interest" description="Disordered" evidence="2">
    <location>
        <begin position="1"/>
        <end position="30"/>
    </location>
</feature>
<name>A0ABT1VXR0_9PROT</name>
<evidence type="ECO:0000256" key="1">
    <source>
        <dbReference type="SAM" id="Coils"/>
    </source>
</evidence>
<dbReference type="Proteomes" id="UP001524547">
    <property type="component" value="Unassembled WGS sequence"/>
</dbReference>
<accession>A0ABT1VXR0</accession>
<evidence type="ECO:0000256" key="2">
    <source>
        <dbReference type="SAM" id="MobiDB-lite"/>
    </source>
</evidence>
<feature type="compositionally biased region" description="Basic and acidic residues" evidence="2">
    <location>
        <begin position="10"/>
        <end position="30"/>
    </location>
</feature>
<dbReference type="RefSeq" id="WP_422919194.1">
    <property type="nucleotide sequence ID" value="NZ_JAMZEJ010000003.1"/>
</dbReference>
<dbReference type="Pfam" id="PF20089">
    <property type="entry name" value="DUF6481"/>
    <property type="match status" value="1"/>
</dbReference>
<dbReference type="EMBL" id="JAMZEJ010000003">
    <property type="protein sequence ID" value="MCQ8240479.1"/>
    <property type="molecule type" value="Genomic_DNA"/>
</dbReference>
<organism evidence="3 4">
    <name type="scientific">Rhizosaccharibacter radicis</name>
    <dbReference type="NCBI Taxonomy" id="2782605"/>
    <lineage>
        <taxon>Bacteria</taxon>
        <taxon>Pseudomonadati</taxon>
        <taxon>Pseudomonadota</taxon>
        <taxon>Alphaproteobacteria</taxon>
        <taxon>Acetobacterales</taxon>
        <taxon>Acetobacteraceae</taxon>
        <taxon>Rhizosaccharibacter</taxon>
    </lineage>
</organism>
<evidence type="ECO:0000313" key="3">
    <source>
        <dbReference type="EMBL" id="MCQ8240479.1"/>
    </source>
</evidence>
<keyword evidence="1" id="KW-0175">Coiled coil</keyword>
<reference evidence="3 4" key="1">
    <citation type="submission" date="2022-06" db="EMBL/GenBank/DDBJ databases">
        <title>Rhizosaccharibacter gen. nov. sp. nov. KSS12, endophytic bacteria isolated from sugarcane.</title>
        <authorList>
            <person name="Pitiwittayakul N."/>
        </authorList>
    </citation>
    <scope>NUCLEOTIDE SEQUENCE [LARGE SCALE GENOMIC DNA]</scope>
    <source>
        <strain evidence="3 4">KSS12</strain>
    </source>
</reference>
<comment type="caution">
    <text evidence="3">The sequence shown here is derived from an EMBL/GenBank/DDBJ whole genome shotgun (WGS) entry which is preliminary data.</text>
</comment>
<protein>
    <submittedName>
        <fullName evidence="3">DUF6481 family protein</fullName>
    </submittedName>
</protein>
<feature type="coiled-coil region" evidence="1">
    <location>
        <begin position="40"/>
        <end position="74"/>
    </location>
</feature>
<sequence length="100" mass="11342">MLAKFQTRPAADDPEVKARAEERRRVAEARDARIAERRAAKAAEAARLAAEKEAARLAAEVRRREEEAAAAELARQETIKKLKLKFDTENSRYPARKAKR</sequence>
<dbReference type="InterPro" id="IPR045510">
    <property type="entry name" value="DUF6481"/>
</dbReference>
<proteinExistence type="predicted"/>